<keyword evidence="1" id="KW-0812">Transmembrane</keyword>
<dbReference type="AlphaFoldDB" id="A0A7S1Z425"/>
<sequence length="186" mass="20601">MPSHDGPSAAFKFGGLLLLLLCVAPLPSLYHLFSRNLSVDESYYARKTLEVDSVLTDPSATLEDLIRVVLTESLAQRSYGMAILAALSAASDHEPLGLLGSHPLSVVLPWLVSVIIVLIVTVAMFFRERRSRDFLRSLKGKKRRLARIILCVRDYRRVVQPSDFRPGSDAVDGNDNVRGVKKRGNN</sequence>
<dbReference type="EMBL" id="HBGO01007887">
    <property type="protein sequence ID" value="CAD9327945.1"/>
    <property type="molecule type" value="Transcribed_RNA"/>
</dbReference>
<name>A0A7S1Z425_TRICV</name>
<proteinExistence type="predicted"/>
<organism evidence="2">
    <name type="scientific">Trieres chinensis</name>
    <name type="common">Marine centric diatom</name>
    <name type="synonym">Odontella sinensis</name>
    <dbReference type="NCBI Taxonomy" id="1514140"/>
    <lineage>
        <taxon>Eukaryota</taxon>
        <taxon>Sar</taxon>
        <taxon>Stramenopiles</taxon>
        <taxon>Ochrophyta</taxon>
        <taxon>Bacillariophyta</taxon>
        <taxon>Mediophyceae</taxon>
        <taxon>Biddulphiophycidae</taxon>
        <taxon>Eupodiscales</taxon>
        <taxon>Parodontellaceae</taxon>
        <taxon>Trieres</taxon>
    </lineage>
</organism>
<feature type="transmembrane region" description="Helical" evidence="1">
    <location>
        <begin position="107"/>
        <end position="126"/>
    </location>
</feature>
<gene>
    <name evidence="2" type="ORF">OSIN01602_LOCUS4468</name>
</gene>
<keyword evidence="1" id="KW-0472">Membrane</keyword>
<evidence type="ECO:0000256" key="1">
    <source>
        <dbReference type="SAM" id="Phobius"/>
    </source>
</evidence>
<reference evidence="2" key="1">
    <citation type="submission" date="2021-01" db="EMBL/GenBank/DDBJ databases">
        <authorList>
            <person name="Corre E."/>
            <person name="Pelletier E."/>
            <person name="Niang G."/>
            <person name="Scheremetjew M."/>
            <person name="Finn R."/>
            <person name="Kale V."/>
            <person name="Holt S."/>
            <person name="Cochrane G."/>
            <person name="Meng A."/>
            <person name="Brown T."/>
            <person name="Cohen L."/>
        </authorList>
    </citation>
    <scope>NUCLEOTIDE SEQUENCE</scope>
    <source>
        <strain evidence="2">Grunow 1884</strain>
    </source>
</reference>
<protein>
    <submittedName>
        <fullName evidence="2">Uncharacterized protein</fullName>
    </submittedName>
</protein>
<keyword evidence="1" id="KW-1133">Transmembrane helix</keyword>
<accession>A0A7S1Z425</accession>
<feature type="transmembrane region" description="Helical" evidence="1">
    <location>
        <begin position="12"/>
        <end position="33"/>
    </location>
</feature>
<evidence type="ECO:0000313" key="2">
    <source>
        <dbReference type="EMBL" id="CAD9327945.1"/>
    </source>
</evidence>